<keyword evidence="2 5" id="KW-0812">Transmembrane</keyword>
<dbReference type="GO" id="GO:0016020">
    <property type="term" value="C:membrane"/>
    <property type="evidence" value="ECO:0007669"/>
    <property type="project" value="UniProtKB-SubCell"/>
</dbReference>
<keyword evidence="4 5" id="KW-0472">Membrane</keyword>
<evidence type="ECO:0000313" key="9">
    <source>
        <dbReference type="Proteomes" id="UP000254040"/>
    </source>
</evidence>
<dbReference type="OrthoDB" id="9810601at2"/>
<reference evidence="7 9" key="2">
    <citation type="submission" date="2018-06" db="EMBL/GenBank/DDBJ databases">
        <authorList>
            <consortium name="Pathogen Informatics"/>
            <person name="Doyle S."/>
        </authorList>
    </citation>
    <scope>NUCLEOTIDE SEQUENCE [LARGE SCALE GENOMIC DNA]</scope>
    <source>
        <strain evidence="7 9">NCTC12239</strain>
    </source>
</reference>
<accession>A0A378JWL1</accession>
<comment type="subcellular location">
    <subcellularLocation>
        <location evidence="1">Membrane</location>
        <topology evidence="1">Multi-pass membrane protein</topology>
    </subcellularLocation>
</comment>
<dbReference type="GO" id="GO:0009403">
    <property type="term" value="P:toxin biosynthetic process"/>
    <property type="evidence" value="ECO:0007669"/>
    <property type="project" value="InterPro"/>
</dbReference>
<dbReference type="InterPro" id="IPR052719">
    <property type="entry name" value="CvpA-like"/>
</dbReference>
<organism evidence="7 9">
    <name type="scientific">Legionella moravica</name>
    <dbReference type="NCBI Taxonomy" id="39962"/>
    <lineage>
        <taxon>Bacteria</taxon>
        <taxon>Pseudomonadati</taxon>
        <taxon>Pseudomonadota</taxon>
        <taxon>Gammaproteobacteria</taxon>
        <taxon>Legionellales</taxon>
        <taxon>Legionellaceae</taxon>
        <taxon>Legionella</taxon>
    </lineage>
</organism>
<feature type="transmembrane region" description="Helical" evidence="5">
    <location>
        <begin position="6"/>
        <end position="23"/>
    </location>
</feature>
<dbReference type="RefSeq" id="WP_028384457.1">
    <property type="nucleotide sequence ID" value="NZ_CAAAJG010000001.1"/>
</dbReference>
<feature type="transmembrane region" description="Helical" evidence="5">
    <location>
        <begin position="30"/>
        <end position="47"/>
    </location>
</feature>
<feature type="transmembrane region" description="Helical" evidence="5">
    <location>
        <begin position="103"/>
        <end position="123"/>
    </location>
</feature>
<dbReference type="Proteomes" id="UP000254040">
    <property type="component" value="Unassembled WGS sequence"/>
</dbReference>
<evidence type="ECO:0000256" key="2">
    <source>
        <dbReference type="ARBA" id="ARBA00022692"/>
    </source>
</evidence>
<dbReference type="AlphaFoldDB" id="A0A378JWL1"/>
<evidence type="ECO:0000256" key="1">
    <source>
        <dbReference type="ARBA" id="ARBA00004141"/>
    </source>
</evidence>
<keyword evidence="3 5" id="KW-1133">Transmembrane helix</keyword>
<dbReference type="EMBL" id="LNYN01000020">
    <property type="protein sequence ID" value="KTD34160.1"/>
    <property type="molecule type" value="Genomic_DNA"/>
</dbReference>
<evidence type="ECO:0000256" key="4">
    <source>
        <dbReference type="ARBA" id="ARBA00023136"/>
    </source>
</evidence>
<protein>
    <submittedName>
        <fullName evidence="7">Colicin V</fullName>
    </submittedName>
</protein>
<sequence length="177" mass="19805">MQLQWVDIAIISVISLSVLTGLFRGFVKELVALCVWVLAIWLGINYSQRLDPWLQSYIQEQSARTAIAFIIIMFGTLFVGGVINAILSFILKRAGLSGTDRTLGMGFGFVRGVFIVALLMVAVKMTSLPYQQYSNDSKLYARFDPVVSLLYAHFPEFIKQVKAVDQTENIIDTMPTT</sequence>
<dbReference type="EMBL" id="UGOG01000001">
    <property type="protein sequence ID" value="STX62964.1"/>
    <property type="molecule type" value="Genomic_DNA"/>
</dbReference>
<evidence type="ECO:0000256" key="5">
    <source>
        <dbReference type="SAM" id="Phobius"/>
    </source>
</evidence>
<reference evidence="6 8" key="1">
    <citation type="submission" date="2015-11" db="EMBL/GenBank/DDBJ databases">
        <title>Genomic analysis of 38 Legionella species identifies large and diverse effector repertoires.</title>
        <authorList>
            <person name="Burstein D."/>
            <person name="Amaro F."/>
            <person name="Zusman T."/>
            <person name="Lifshitz Z."/>
            <person name="Cohen O."/>
            <person name="Gilbert J.A."/>
            <person name="Pupko T."/>
            <person name="Shuman H.A."/>
            <person name="Segal G."/>
        </authorList>
    </citation>
    <scope>NUCLEOTIDE SEQUENCE [LARGE SCALE GENOMIC DNA]</scope>
    <source>
        <strain evidence="6 8">ATCC 43877</strain>
    </source>
</reference>
<proteinExistence type="predicted"/>
<dbReference type="Pfam" id="PF02674">
    <property type="entry name" value="Colicin_V"/>
    <property type="match status" value="1"/>
</dbReference>
<dbReference type="STRING" id="39962.Lmor_1557"/>
<evidence type="ECO:0000313" key="8">
    <source>
        <dbReference type="Proteomes" id="UP000054985"/>
    </source>
</evidence>
<evidence type="ECO:0000313" key="6">
    <source>
        <dbReference type="EMBL" id="KTD34160.1"/>
    </source>
</evidence>
<name>A0A378JWL1_9GAMM</name>
<gene>
    <name evidence="7" type="primary">cvpA</name>
    <name evidence="6" type="synonym">dedE</name>
    <name evidence="6" type="ORF">Lmor_1557</name>
    <name evidence="7" type="ORF">NCTC12239_01903</name>
</gene>
<evidence type="ECO:0000313" key="7">
    <source>
        <dbReference type="EMBL" id="STX62964.1"/>
    </source>
</evidence>
<keyword evidence="8" id="KW-1185">Reference proteome</keyword>
<evidence type="ECO:0000256" key="3">
    <source>
        <dbReference type="ARBA" id="ARBA00022989"/>
    </source>
</evidence>
<feature type="transmembrane region" description="Helical" evidence="5">
    <location>
        <begin position="67"/>
        <end position="91"/>
    </location>
</feature>
<dbReference type="Proteomes" id="UP000054985">
    <property type="component" value="Unassembled WGS sequence"/>
</dbReference>
<dbReference type="PANTHER" id="PTHR36926">
    <property type="entry name" value="COLICIN V PRODUCTION PROTEIN"/>
    <property type="match status" value="1"/>
</dbReference>
<dbReference type="InterPro" id="IPR003825">
    <property type="entry name" value="Colicin-V_CvpA"/>
</dbReference>
<dbReference type="PANTHER" id="PTHR36926:SF1">
    <property type="entry name" value="COLICIN V PRODUCTION PROTEIN"/>
    <property type="match status" value="1"/>
</dbReference>